<gene>
    <name evidence="1" type="ORF">AWI28_09390</name>
</gene>
<dbReference type="EMBL" id="LRCR01000002">
    <property type="protein sequence ID" value="KUQ86145.1"/>
    <property type="molecule type" value="Genomic_DNA"/>
</dbReference>
<dbReference type="PANTHER" id="PTHR38657:SF1">
    <property type="entry name" value="SLR1343 PROTEIN"/>
    <property type="match status" value="1"/>
</dbReference>
<accession>A0A0X4EWU3</accession>
<evidence type="ECO:0000313" key="2">
    <source>
        <dbReference type="Proteomes" id="UP000064715"/>
    </source>
</evidence>
<keyword evidence="2" id="KW-1185">Reference proteome</keyword>
<dbReference type="InterPro" id="IPR014729">
    <property type="entry name" value="Rossmann-like_a/b/a_fold"/>
</dbReference>
<name>A0A0X4EWU3_9ENTR</name>
<dbReference type="Gene3D" id="1.10.10.1710">
    <property type="entry name" value="Deoxyribodipyrimidine photolyase-related"/>
    <property type="match status" value="1"/>
</dbReference>
<dbReference type="Pfam" id="PF04244">
    <property type="entry name" value="DPRP"/>
    <property type="match status" value="1"/>
</dbReference>
<dbReference type="Gene3D" id="1.25.40.80">
    <property type="match status" value="1"/>
</dbReference>
<dbReference type="InterPro" id="IPR036134">
    <property type="entry name" value="Crypto/Photolyase_FAD-like_sf"/>
</dbReference>
<dbReference type="Gene3D" id="1.10.579.10">
    <property type="entry name" value="DNA Cyclobutane Dipyrimidine Photolyase, subunit A, domain 3"/>
    <property type="match status" value="1"/>
</dbReference>
<dbReference type="InterPro" id="IPR052551">
    <property type="entry name" value="UV-DNA_repair_photolyase"/>
</dbReference>
<evidence type="ECO:0000313" key="1">
    <source>
        <dbReference type="EMBL" id="KUQ86145.1"/>
    </source>
</evidence>
<dbReference type="Gene3D" id="3.40.50.620">
    <property type="entry name" value="HUPs"/>
    <property type="match status" value="1"/>
</dbReference>
<dbReference type="GO" id="GO:0016829">
    <property type="term" value="F:lyase activity"/>
    <property type="evidence" value="ECO:0007669"/>
    <property type="project" value="UniProtKB-KW"/>
</dbReference>
<organism evidence="1 2">
    <name type="scientific">Enterobacter genomosp. O</name>
    <dbReference type="NCBI Taxonomy" id="2364150"/>
    <lineage>
        <taxon>Bacteria</taxon>
        <taxon>Pseudomonadati</taxon>
        <taxon>Pseudomonadota</taxon>
        <taxon>Gammaproteobacteria</taxon>
        <taxon>Enterobacterales</taxon>
        <taxon>Enterobacteriaceae</taxon>
        <taxon>Enterobacter</taxon>
        <taxon>Enterobacter cloacae complex</taxon>
        <taxon>Enterobacter cloacae complex clade O</taxon>
    </lineage>
</organism>
<dbReference type="Proteomes" id="UP000064715">
    <property type="component" value="Unassembled WGS sequence"/>
</dbReference>
<protein>
    <submittedName>
        <fullName evidence="1">Deoxyribodipyrimidine photolyase</fullName>
    </submittedName>
</protein>
<dbReference type="InterPro" id="IPR007357">
    <property type="entry name" value="PhrB-like"/>
</dbReference>
<proteinExistence type="predicted"/>
<dbReference type="SUPFAM" id="SSF48173">
    <property type="entry name" value="Cryptochrome/photolyase FAD-binding domain"/>
    <property type="match status" value="1"/>
</dbReference>
<reference evidence="2" key="1">
    <citation type="submission" date="2016-01" db="EMBL/GenBank/DDBJ databases">
        <title>WGS of SAMN04407783.</title>
        <authorList>
            <person name="Adams M."/>
            <person name="Sutton G."/>
            <person name="Nelson K."/>
            <person name="Thaden J."/>
            <person name="Fowler V."/>
            <person name="Mccorrison J."/>
            <person name="Sanka R."/>
            <person name="Brinkac L."/>
            <person name="Nierman W."/>
        </authorList>
    </citation>
    <scope>NUCLEOTIDE SEQUENCE [LARGE SCALE GENOMIC DNA]</scope>
    <source>
        <strain evidence="2">GN04363</strain>
    </source>
</reference>
<keyword evidence="1" id="KW-0456">Lyase</keyword>
<dbReference type="PANTHER" id="PTHR38657">
    <property type="entry name" value="SLR1343 PROTEIN"/>
    <property type="match status" value="1"/>
</dbReference>
<dbReference type="AlphaFoldDB" id="A0A0X4EWU3"/>
<sequence length="515" mass="59450">MSQEPPLTELRLILGDQLNPHHSWFDTCNPNVIYVMLELRAETAYVLHHAQKVIAIFAAMRAFASGLKEKGHRVRYVQLSDSSNRGALEDNLNALVAHYHADRVMWQEPDEWRLDTQLKAWAKTVTVETACLSSEHFFTTREQVGAFFATRKSWRMEFFYREMRRRHDVLLTSEGEPEGGKWNFDAENRKRWSGEPSAPGDSRACHDRSDLWAEIQRCGVNTFGEPQAEHFRWPLNRSEAKDRLDEFVTHVLPQFGAWQDAMHVDEPFLFHSLISFALNTKMLNPREVVAAAQQAWRSGHAPLPAVEGFIRQILGWREYVRGIYWSQMPGYRELNALDQHAPLPDWFWTGKTQMRCLAHAIGQSLTEAYAHHIQRLMIVGNFCLLSGMSPQAVHEWYLGVYIDAFEWVELPNTLGMSQFGDGGLLASKPYVSSASYIHKMSNYCQGCRYQHSQRTGELACPFNALYWDFFTRNRARLGNNPRLGIVFKQLADMNEEERKAIADRAGYIRLHLNDL</sequence>
<comment type="caution">
    <text evidence="1">The sequence shown here is derived from an EMBL/GenBank/DDBJ whole genome shotgun (WGS) entry which is preliminary data.</text>
</comment>